<evidence type="ECO:0000256" key="5">
    <source>
        <dbReference type="ARBA" id="ARBA00022741"/>
    </source>
</evidence>
<dbReference type="RefSeq" id="WP_219763374.1">
    <property type="nucleotide sequence ID" value="NZ_JAHYBZ010000004.1"/>
</dbReference>
<dbReference type="SMART" id="SM00382">
    <property type="entry name" value="AAA"/>
    <property type="match status" value="1"/>
</dbReference>
<dbReference type="PROSITE" id="PS00211">
    <property type="entry name" value="ABC_TRANSPORTER_1"/>
    <property type="match status" value="1"/>
</dbReference>
<feature type="domain" description="ABC transporter" evidence="10">
    <location>
        <begin position="4"/>
        <end position="240"/>
    </location>
</feature>
<sequence>MNGLTLAGVTAGYRHRPVLRGLTCGPIPSGCVTALVGPNAAGKSTLLRAIAGLVHAQGSIRFGDRELIGMPARERAHHLAFMPQALPQDTGLSVIEALLGAWRAMPDGMLRGSEAALLNRVGEVLDRLRLGHLGMAPLQSLSGGQRQMVALAQAIIRDPPLLLLDEPTSALDLRRQLEVMGLLGELAREGRTVIVVLHDLSLAARWADCLLVMNQGAAHSFGPSETVLTPEMLDEVYGVEARIEPCSRGGRTLLIDGVSERAMPG</sequence>
<evidence type="ECO:0000256" key="3">
    <source>
        <dbReference type="ARBA" id="ARBA00022475"/>
    </source>
</evidence>
<evidence type="ECO:0000256" key="2">
    <source>
        <dbReference type="ARBA" id="ARBA00022448"/>
    </source>
</evidence>
<dbReference type="SUPFAM" id="SSF52540">
    <property type="entry name" value="P-loop containing nucleoside triphosphate hydrolases"/>
    <property type="match status" value="1"/>
</dbReference>
<comment type="subcellular location">
    <subcellularLocation>
        <location evidence="1">Cell membrane</location>
        <topology evidence="1">Peripheral membrane protein</topology>
    </subcellularLocation>
</comment>
<dbReference type="InterPro" id="IPR003439">
    <property type="entry name" value="ABC_transporter-like_ATP-bd"/>
</dbReference>
<dbReference type="Proteomes" id="UP001196565">
    <property type="component" value="Unassembled WGS sequence"/>
</dbReference>
<accession>A0ABS7A8Z9</accession>
<keyword evidence="7" id="KW-0408">Iron</keyword>
<dbReference type="InterPro" id="IPR003593">
    <property type="entry name" value="AAA+_ATPase"/>
</dbReference>
<dbReference type="Pfam" id="PF00005">
    <property type="entry name" value="ABC_tran"/>
    <property type="match status" value="1"/>
</dbReference>
<keyword evidence="8" id="KW-0406">Ion transport</keyword>
<evidence type="ECO:0000256" key="9">
    <source>
        <dbReference type="ARBA" id="ARBA00023136"/>
    </source>
</evidence>
<dbReference type="CDD" id="cd03214">
    <property type="entry name" value="ABC_Iron-Siderophores_B12_Hemin"/>
    <property type="match status" value="1"/>
</dbReference>
<dbReference type="Gene3D" id="3.40.50.300">
    <property type="entry name" value="P-loop containing nucleotide triphosphate hydrolases"/>
    <property type="match status" value="1"/>
</dbReference>
<keyword evidence="12" id="KW-1185">Reference proteome</keyword>
<gene>
    <name evidence="11" type="ORF">KPL78_12960</name>
</gene>
<organism evidence="11 12">
    <name type="scientific">Roseomonas alba</name>
    <dbReference type="NCBI Taxonomy" id="2846776"/>
    <lineage>
        <taxon>Bacteria</taxon>
        <taxon>Pseudomonadati</taxon>
        <taxon>Pseudomonadota</taxon>
        <taxon>Alphaproteobacteria</taxon>
        <taxon>Acetobacterales</taxon>
        <taxon>Roseomonadaceae</taxon>
        <taxon>Roseomonas</taxon>
    </lineage>
</organism>
<dbReference type="InterPro" id="IPR051535">
    <property type="entry name" value="Siderophore_ABC-ATPase"/>
</dbReference>
<keyword evidence="9" id="KW-0472">Membrane</keyword>
<reference evidence="11 12" key="1">
    <citation type="submission" date="2021-07" db="EMBL/GenBank/DDBJ databases">
        <authorList>
            <person name="So Y."/>
        </authorList>
    </citation>
    <scope>NUCLEOTIDE SEQUENCE [LARGE SCALE GENOMIC DNA]</scope>
    <source>
        <strain evidence="11 12">HJA6</strain>
    </source>
</reference>
<evidence type="ECO:0000259" key="10">
    <source>
        <dbReference type="PROSITE" id="PS50893"/>
    </source>
</evidence>
<evidence type="ECO:0000256" key="4">
    <source>
        <dbReference type="ARBA" id="ARBA00022496"/>
    </source>
</evidence>
<dbReference type="PANTHER" id="PTHR42771:SF7">
    <property type="entry name" value="ABC-TYPE COBALAMIN_FE3+-SIDEROPHORES TRANSPORT SYSTEM, ATPASE COMPONENT"/>
    <property type="match status" value="1"/>
</dbReference>
<evidence type="ECO:0000256" key="6">
    <source>
        <dbReference type="ARBA" id="ARBA00022840"/>
    </source>
</evidence>
<evidence type="ECO:0000256" key="1">
    <source>
        <dbReference type="ARBA" id="ARBA00004202"/>
    </source>
</evidence>
<evidence type="ECO:0000313" key="12">
    <source>
        <dbReference type="Proteomes" id="UP001196565"/>
    </source>
</evidence>
<evidence type="ECO:0000256" key="8">
    <source>
        <dbReference type="ARBA" id="ARBA00023065"/>
    </source>
</evidence>
<dbReference type="InterPro" id="IPR027417">
    <property type="entry name" value="P-loop_NTPase"/>
</dbReference>
<keyword evidence="3" id="KW-1003">Cell membrane</keyword>
<comment type="caution">
    <text evidence="11">The sequence shown here is derived from an EMBL/GenBank/DDBJ whole genome shotgun (WGS) entry which is preliminary data.</text>
</comment>
<protein>
    <submittedName>
        <fullName evidence="11">ABC transporter ATP-binding protein</fullName>
    </submittedName>
</protein>
<dbReference type="EMBL" id="JAHYBZ010000004">
    <property type="protein sequence ID" value="MBW6398767.1"/>
    <property type="molecule type" value="Genomic_DNA"/>
</dbReference>
<keyword evidence="6 11" id="KW-0067">ATP-binding</keyword>
<proteinExistence type="predicted"/>
<dbReference type="GO" id="GO:0005524">
    <property type="term" value="F:ATP binding"/>
    <property type="evidence" value="ECO:0007669"/>
    <property type="project" value="UniProtKB-KW"/>
</dbReference>
<dbReference type="PANTHER" id="PTHR42771">
    <property type="entry name" value="IRON(3+)-HYDROXAMATE IMPORT ATP-BINDING PROTEIN FHUC"/>
    <property type="match status" value="1"/>
</dbReference>
<dbReference type="InterPro" id="IPR017871">
    <property type="entry name" value="ABC_transporter-like_CS"/>
</dbReference>
<evidence type="ECO:0000313" key="11">
    <source>
        <dbReference type="EMBL" id="MBW6398767.1"/>
    </source>
</evidence>
<dbReference type="PROSITE" id="PS50893">
    <property type="entry name" value="ABC_TRANSPORTER_2"/>
    <property type="match status" value="1"/>
</dbReference>
<keyword evidence="4" id="KW-0410">Iron transport</keyword>
<keyword evidence="5" id="KW-0547">Nucleotide-binding</keyword>
<name>A0ABS7A8Z9_9PROT</name>
<keyword evidence="2" id="KW-0813">Transport</keyword>
<evidence type="ECO:0000256" key="7">
    <source>
        <dbReference type="ARBA" id="ARBA00023004"/>
    </source>
</evidence>